<evidence type="ECO:0000256" key="1">
    <source>
        <dbReference type="ARBA" id="ARBA00001947"/>
    </source>
</evidence>
<comment type="similarity">
    <text evidence="2 9">Belongs to the zinc-containing alcohol dehydrogenase family.</text>
</comment>
<evidence type="ECO:0000313" key="11">
    <source>
        <dbReference type="EMBL" id="SOE72337.1"/>
    </source>
</evidence>
<evidence type="ECO:0000256" key="3">
    <source>
        <dbReference type="ARBA" id="ARBA00013190"/>
    </source>
</evidence>
<evidence type="ECO:0000259" key="10">
    <source>
        <dbReference type="SMART" id="SM00829"/>
    </source>
</evidence>
<protein>
    <recommendedName>
        <fullName evidence="3">alcohol dehydrogenase</fullName>
        <ecNumber evidence="3">1.1.1.1</ecNumber>
    </recommendedName>
</protein>
<dbReference type="EMBL" id="OCST01000005">
    <property type="protein sequence ID" value="SOE72337.1"/>
    <property type="molecule type" value="Genomic_DNA"/>
</dbReference>
<dbReference type="InterPro" id="IPR020843">
    <property type="entry name" value="ER"/>
</dbReference>
<dbReference type="PANTHER" id="PTHR42940">
    <property type="entry name" value="ALCOHOL DEHYDROGENASE 1-RELATED"/>
    <property type="match status" value="1"/>
</dbReference>
<dbReference type="GO" id="GO:0004022">
    <property type="term" value="F:alcohol dehydrogenase (NAD+) activity"/>
    <property type="evidence" value="ECO:0007669"/>
    <property type="project" value="UniProtKB-EC"/>
</dbReference>
<dbReference type="CDD" id="cd05284">
    <property type="entry name" value="arabinose_DH_like"/>
    <property type="match status" value="1"/>
</dbReference>
<dbReference type="Proteomes" id="UP000219440">
    <property type="component" value="Unassembled WGS sequence"/>
</dbReference>
<organism evidence="11 12">
    <name type="scientific">Salinibacterium xinjiangense</name>
    <dbReference type="NCBI Taxonomy" id="386302"/>
    <lineage>
        <taxon>Bacteria</taxon>
        <taxon>Bacillati</taxon>
        <taxon>Actinomycetota</taxon>
        <taxon>Actinomycetes</taxon>
        <taxon>Micrococcales</taxon>
        <taxon>Microbacteriaceae</taxon>
        <taxon>Salinibacterium</taxon>
    </lineage>
</organism>
<proteinExistence type="inferred from homology"/>
<evidence type="ECO:0000256" key="8">
    <source>
        <dbReference type="ARBA" id="ARBA00049243"/>
    </source>
</evidence>
<dbReference type="AlphaFoldDB" id="A0A2C9A0G9"/>
<dbReference type="SUPFAM" id="SSF50129">
    <property type="entry name" value="GroES-like"/>
    <property type="match status" value="1"/>
</dbReference>
<dbReference type="Gene3D" id="3.90.180.10">
    <property type="entry name" value="Medium-chain alcohol dehydrogenases, catalytic domain"/>
    <property type="match status" value="1"/>
</dbReference>
<dbReference type="PANTHER" id="PTHR42940:SF8">
    <property type="entry name" value="VACUOLAR PROTEIN SORTING-ASSOCIATED PROTEIN 11"/>
    <property type="match status" value="1"/>
</dbReference>
<comment type="catalytic activity">
    <reaction evidence="8">
        <text>a primary alcohol + NAD(+) = an aldehyde + NADH + H(+)</text>
        <dbReference type="Rhea" id="RHEA:10736"/>
        <dbReference type="ChEBI" id="CHEBI:15378"/>
        <dbReference type="ChEBI" id="CHEBI:15734"/>
        <dbReference type="ChEBI" id="CHEBI:17478"/>
        <dbReference type="ChEBI" id="CHEBI:57540"/>
        <dbReference type="ChEBI" id="CHEBI:57945"/>
        <dbReference type="EC" id="1.1.1.1"/>
    </reaction>
</comment>
<evidence type="ECO:0000256" key="4">
    <source>
        <dbReference type="ARBA" id="ARBA00022723"/>
    </source>
</evidence>
<dbReference type="InterPro" id="IPR013154">
    <property type="entry name" value="ADH-like_N"/>
</dbReference>
<dbReference type="SMART" id="SM00829">
    <property type="entry name" value="PKS_ER"/>
    <property type="match status" value="1"/>
</dbReference>
<dbReference type="SUPFAM" id="SSF51735">
    <property type="entry name" value="NAD(P)-binding Rossmann-fold domains"/>
    <property type="match status" value="1"/>
</dbReference>
<dbReference type="Gene3D" id="3.40.50.720">
    <property type="entry name" value="NAD(P)-binding Rossmann-like Domain"/>
    <property type="match status" value="1"/>
</dbReference>
<keyword evidence="12" id="KW-1185">Reference proteome</keyword>
<dbReference type="Pfam" id="PF08240">
    <property type="entry name" value="ADH_N"/>
    <property type="match status" value="1"/>
</dbReference>
<dbReference type="GO" id="GO:0008270">
    <property type="term" value="F:zinc ion binding"/>
    <property type="evidence" value="ECO:0007669"/>
    <property type="project" value="InterPro"/>
</dbReference>
<evidence type="ECO:0000256" key="6">
    <source>
        <dbReference type="ARBA" id="ARBA00023002"/>
    </source>
</evidence>
<gene>
    <name evidence="11" type="ORF">SAMN06296378_2462</name>
</gene>
<keyword evidence="4 9" id="KW-0479">Metal-binding</keyword>
<dbReference type="PROSITE" id="PS00059">
    <property type="entry name" value="ADH_ZINC"/>
    <property type="match status" value="1"/>
</dbReference>
<name>A0A2C9A0G9_9MICO</name>
<evidence type="ECO:0000313" key="12">
    <source>
        <dbReference type="Proteomes" id="UP000219440"/>
    </source>
</evidence>
<dbReference type="Pfam" id="PF00107">
    <property type="entry name" value="ADH_zinc_N"/>
    <property type="match status" value="1"/>
</dbReference>
<sequence>MKLVAVGTMMAETEAEARIAVPMDVDGSAATRAEPDDADTEVDATRSLTTDHRNSVARPVVASPPFSLCDTRSGTSLGGGRCLNVGRGSRRSLHQPSISVSVADLNEENIVKAVRLHQYGEHPVIEEVAEPQITGPWDVIVDVGAAGLCRTDLHIIEGQWDPIQHPSLPYILGHENAGWVREVGSAVHNVKVGDTVIMHPLTSCGLCPACRIGQDSHCENATFPGINVDGGMAQQLLTNARAVVKLDEGLRPQDVAALADAGLTAYHAVRKAADVLFPGTHAVVVGAGGLGHIGIQALAAITSATITVVDRSEGALELARTLGAHHTVLATDDATVEKHVLDITNGGANVVFDFVGERGAELLAPRLLRNRGSHYVIGYGGAVSLPTIDIISREINVIGNLVGTYNDLVELMTLTAQGRVTLHTAVYPMDAALDAIADLDAGRLIGRGILVP</sequence>
<comment type="catalytic activity">
    <reaction evidence="7">
        <text>a secondary alcohol + NAD(+) = a ketone + NADH + H(+)</text>
        <dbReference type="Rhea" id="RHEA:10740"/>
        <dbReference type="ChEBI" id="CHEBI:15378"/>
        <dbReference type="ChEBI" id="CHEBI:17087"/>
        <dbReference type="ChEBI" id="CHEBI:35681"/>
        <dbReference type="ChEBI" id="CHEBI:57540"/>
        <dbReference type="ChEBI" id="CHEBI:57945"/>
        <dbReference type="EC" id="1.1.1.1"/>
    </reaction>
</comment>
<reference evidence="11 12" key="1">
    <citation type="submission" date="2017-09" db="EMBL/GenBank/DDBJ databases">
        <authorList>
            <person name="Ehlers B."/>
            <person name="Leendertz F.H."/>
        </authorList>
    </citation>
    <scope>NUCLEOTIDE SEQUENCE [LARGE SCALE GENOMIC DNA]</scope>
    <source>
        <strain evidence="11 12">CGMCC 1.05381</strain>
    </source>
</reference>
<dbReference type="InterPro" id="IPR013149">
    <property type="entry name" value="ADH-like_C"/>
</dbReference>
<dbReference type="InterPro" id="IPR002328">
    <property type="entry name" value="ADH_Zn_CS"/>
</dbReference>
<dbReference type="InterPro" id="IPR011032">
    <property type="entry name" value="GroES-like_sf"/>
</dbReference>
<evidence type="ECO:0000256" key="7">
    <source>
        <dbReference type="ARBA" id="ARBA00049164"/>
    </source>
</evidence>
<dbReference type="InterPro" id="IPR036291">
    <property type="entry name" value="NAD(P)-bd_dom_sf"/>
</dbReference>
<accession>A0A2C9A0G9</accession>
<dbReference type="EC" id="1.1.1.1" evidence="3"/>
<evidence type="ECO:0000256" key="5">
    <source>
        <dbReference type="ARBA" id="ARBA00022833"/>
    </source>
</evidence>
<feature type="domain" description="Enoyl reductase (ER)" evidence="10">
    <location>
        <begin position="120"/>
        <end position="450"/>
    </location>
</feature>
<keyword evidence="6" id="KW-0560">Oxidoreductase</keyword>
<comment type="cofactor">
    <cofactor evidence="1 9">
        <name>Zn(2+)</name>
        <dbReference type="ChEBI" id="CHEBI:29105"/>
    </cofactor>
</comment>
<keyword evidence="5 9" id="KW-0862">Zinc</keyword>
<evidence type="ECO:0000256" key="9">
    <source>
        <dbReference type="RuleBase" id="RU361277"/>
    </source>
</evidence>
<evidence type="ECO:0000256" key="2">
    <source>
        <dbReference type="ARBA" id="ARBA00008072"/>
    </source>
</evidence>